<dbReference type="EMBL" id="CP133461">
    <property type="protein sequence ID" value="WMV77887.1"/>
    <property type="molecule type" value="Genomic_DNA"/>
</dbReference>
<feature type="domain" description="Response regulatory" evidence="2">
    <location>
        <begin position="5"/>
        <end position="119"/>
    </location>
</feature>
<evidence type="ECO:0000259" key="3">
    <source>
        <dbReference type="PROSITE" id="PS50930"/>
    </source>
</evidence>
<keyword evidence="5" id="KW-1185">Reference proteome</keyword>
<dbReference type="Gene3D" id="3.40.50.2300">
    <property type="match status" value="1"/>
</dbReference>
<name>A0ABY9QG49_GEOTD</name>
<dbReference type="PROSITE" id="PS50930">
    <property type="entry name" value="HTH_LYTTR"/>
    <property type="match status" value="1"/>
</dbReference>
<feature type="domain" description="HTH LytTR-type" evidence="3">
    <location>
        <begin position="139"/>
        <end position="242"/>
    </location>
</feature>
<dbReference type="SMART" id="SM00850">
    <property type="entry name" value="LytTR"/>
    <property type="match status" value="1"/>
</dbReference>
<dbReference type="Pfam" id="PF00072">
    <property type="entry name" value="Response_reg"/>
    <property type="match status" value="1"/>
</dbReference>
<evidence type="ECO:0000259" key="2">
    <source>
        <dbReference type="PROSITE" id="PS50110"/>
    </source>
</evidence>
<evidence type="ECO:0000313" key="5">
    <source>
        <dbReference type="Proteomes" id="UP001297580"/>
    </source>
</evidence>
<dbReference type="Pfam" id="PF04397">
    <property type="entry name" value="LytTR"/>
    <property type="match status" value="1"/>
</dbReference>
<keyword evidence="1" id="KW-0597">Phosphoprotein</keyword>
<dbReference type="Gene3D" id="2.40.50.1020">
    <property type="entry name" value="LytTr DNA-binding domain"/>
    <property type="match status" value="1"/>
</dbReference>
<dbReference type="PANTHER" id="PTHR37299:SF1">
    <property type="entry name" value="STAGE 0 SPORULATION PROTEIN A HOMOLOG"/>
    <property type="match status" value="1"/>
</dbReference>
<proteinExistence type="predicted"/>
<evidence type="ECO:0000313" key="4">
    <source>
        <dbReference type="EMBL" id="WMV77887.1"/>
    </source>
</evidence>
<dbReference type="InterPro" id="IPR001789">
    <property type="entry name" value="Sig_transdc_resp-reg_receiver"/>
</dbReference>
<gene>
    <name evidence="4" type="ORF">HSX42_09175</name>
</gene>
<dbReference type="PANTHER" id="PTHR37299">
    <property type="entry name" value="TRANSCRIPTIONAL REGULATOR-RELATED"/>
    <property type="match status" value="1"/>
</dbReference>
<protein>
    <submittedName>
        <fullName evidence="4">LytTR family DNA-binding domain-containing protein</fullName>
    </submittedName>
</protein>
<accession>A0ABY9QG49</accession>
<dbReference type="Proteomes" id="UP001297580">
    <property type="component" value="Chromosome"/>
</dbReference>
<dbReference type="SUPFAM" id="SSF52172">
    <property type="entry name" value="CheY-like"/>
    <property type="match status" value="1"/>
</dbReference>
<dbReference type="InterPro" id="IPR011006">
    <property type="entry name" value="CheY-like_superfamily"/>
</dbReference>
<feature type="modified residue" description="4-aspartylphosphate" evidence="1">
    <location>
        <position position="56"/>
    </location>
</feature>
<evidence type="ECO:0000256" key="1">
    <source>
        <dbReference type="PROSITE-ProRule" id="PRU00169"/>
    </source>
</evidence>
<keyword evidence="4" id="KW-0238">DNA-binding</keyword>
<dbReference type="SMART" id="SM00448">
    <property type="entry name" value="REC"/>
    <property type="match status" value="1"/>
</dbReference>
<dbReference type="GO" id="GO:0003677">
    <property type="term" value="F:DNA binding"/>
    <property type="evidence" value="ECO:0007669"/>
    <property type="project" value="UniProtKB-KW"/>
</dbReference>
<dbReference type="PROSITE" id="PS50110">
    <property type="entry name" value="RESPONSE_REGULATORY"/>
    <property type="match status" value="1"/>
</dbReference>
<reference evidence="4 5" key="1">
    <citation type="submission" date="2023-08" db="EMBL/GenBank/DDBJ databases">
        <title>Complete genome sequence of Geobacillus thermodenitrificans K1041, a genetically tractable strain representative of the genus Geobacillus.</title>
        <authorList>
            <person name="Kani S."/>
            <person name="Suzuki H."/>
        </authorList>
    </citation>
    <scope>NUCLEOTIDE SEQUENCE [LARGE SCALE GENOMIC DNA]</scope>
    <source>
        <strain evidence="4 5">K1041</strain>
    </source>
</reference>
<dbReference type="InterPro" id="IPR046947">
    <property type="entry name" value="LytR-like"/>
</dbReference>
<organism evidence="4 5">
    <name type="scientific">Geobacillus thermodenitrificans</name>
    <dbReference type="NCBI Taxonomy" id="33940"/>
    <lineage>
        <taxon>Bacteria</taxon>
        <taxon>Bacillati</taxon>
        <taxon>Bacillota</taxon>
        <taxon>Bacilli</taxon>
        <taxon>Bacillales</taxon>
        <taxon>Anoxybacillaceae</taxon>
        <taxon>Geobacillus</taxon>
    </lineage>
</organism>
<dbReference type="RefSeq" id="WP_008879144.1">
    <property type="nucleotide sequence ID" value="NZ_CP017690.1"/>
</dbReference>
<sequence>MNDLKVVIADDDAVSRAILRNFVRLFPNYDVVAEAATGKELLQLTFELRPHIVLVDIYMPELDGMEAVKLCRQFLPSVQVIFTTGDDQFAVKAFEISATDYIVKPVERIRLFQALEKARTFIEIVNQPVTSMKPLNKRLEIRMKHSIVWLPMEDILFVEKENRKTIIHTADEQYETTLPLNEVEKRLTHCFFKTHRSYIVNLKKVVKITHVGETYKVHFFSCEKVAYISKLKFHEVQRRMVTIHL</sequence>
<dbReference type="InterPro" id="IPR007492">
    <property type="entry name" value="LytTR_DNA-bd_dom"/>
</dbReference>